<gene>
    <name evidence="2" type="ORF">EV188_101774</name>
</gene>
<sequence>MSVQTVVHLNFRGEAREALEFYAGVAGSEPTIVTYEDLGAVGDPAEAKQVMWGEVAAPGGFHLMAFDVPAARAFDRGTESFFVSMRGQTPEEVTALWEGLAQGAEVRQPLGPAPWSPLYGMLTDRFGVTWVMDVAVQH</sequence>
<dbReference type="RefSeq" id="WP_133824869.1">
    <property type="nucleotide sequence ID" value="NZ_BAABHR010000019.1"/>
</dbReference>
<evidence type="ECO:0000313" key="3">
    <source>
        <dbReference type="Proteomes" id="UP000295705"/>
    </source>
</evidence>
<dbReference type="PANTHER" id="PTHR33990:SF1">
    <property type="entry name" value="PROTEIN YJDN"/>
    <property type="match status" value="1"/>
</dbReference>
<proteinExistence type="predicted"/>
<dbReference type="CDD" id="cd06588">
    <property type="entry name" value="PhnB_like"/>
    <property type="match status" value="1"/>
</dbReference>
<evidence type="ECO:0000313" key="2">
    <source>
        <dbReference type="EMBL" id="TDQ65522.1"/>
    </source>
</evidence>
<dbReference type="InterPro" id="IPR028973">
    <property type="entry name" value="PhnB-like"/>
</dbReference>
<comment type="caution">
    <text evidence="2">The sequence shown here is derived from an EMBL/GenBank/DDBJ whole genome shotgun (WGS) entry which is preliminary data.</text>
</comment>
<evidence type="ECO:0000259" key="1">
    <source>
        <dbReference type="Pfam" id="PF00903"/>
    </source>
</evidence>
<name>A0A4R6VNR2_9PSEU</name>
<dbReference type="InterPro" id="IPR004360">
    <property type="entry name" value="Glyas_Fos-R_dOase_dom"/>
</dbReference>
<keyword evidence="3" id="KW-1185">Reference proteome</keyword>
<organism evidence="2 3">
    <name type="scientific">Actinomycetospora succinea</name>
    <dbReference type="NCBI Taxonomy" id="663603"/>
    <lineage>
        <taxon>Bacteria</taxon>
        <taxon>Bacillati</taxon>
        <taxon>Actinomycetota</taxon>
        <taxon>Actinomycetes</taxon>
        <taxon>Pseudonocardiales</taxon>
        <taxon>Pseudonocardiaceae</taxon>
        <taxon>Actinomycetospora</taxon>
    </lineage>
</organism>
<dbReference type="InterPro" id="IPR029068">
    <property type="entry name" value="Glyas_Bleomycin-R_OHBP_Dase"/>
</dbReference>
<reference evidence="2 3" key="1">
    <citation type="submission" date="2019-03" db="EMBL/GenBank/DDBJ databases">
        <title>Genomic Encyclopedia of Type Strains, Phase IV (KMG-IV): sequencing the most valuable type-strain genomes for metagenomic binning, comparative biology and taxonomic classification.</title>
        <authorList>
            <person name="Goeker M."/>
        </authorList>
    </citation>
    <scope>NUCLEOTIDE SEQUENCE [LARGE SCALE GENOMIC DNA]</scope>
    <source>
        <strain evidence="2 3">DSM 45775</strain>
    </source>
</reference>
<accession>A0A4R6VNR2</accession>
<dbReference type="EMBL" id="SNYO01000001">
    <property type="protein sequence ID" value="TDQ65522.1"/>
    <property type="molecule type" value="Genomic_DNA"/>
</dbReference>
<dbReference type="Gene3D" id="3.10.180.10">
    <property type="entry name" value="2,3-Dihydroxybiphenyl 1,2-Dioxygenase, domain 1"/>
    <property type="match status" value="1"/>
</dbReference>
<dbReference type="Pfam" id="PF00903">
    <property type="entry name" value="Glyoxalase"/>
    <property type="match status" value="1"/>
</dbReference>
<dbReference type="SUPFAM" id="SSF54593">
    <property type="entry name" value="Glyoxalase/Bleomycin resistance protein/Dihydroxybiphenyl dioxygenase"/>
    <property type="match status" value="1"/>
</dbReference>
<protein>
    <submittedName>
        <fullName evidence="2">PhnB protein</fullName>
    </submittedName>
</protein>
<dbReference type="AlphaFoldDB" id="A0A4R6VNR2"/>
<dbReference type="OrthoDB" id="9795306at2"/>
<dbReference type="Proteomes" id="UP000295705">
    <property type="component" value="Unassembled WGS sequence"/>
</dbReference>
<feature type="domain" description="Glyoxalase/fosfomycin resistance/dioxygenase" evidence="1">
    <location>
        <begin position="11"/>
        <end position="131"/>
    </location>
</feature>
<dbReference type="PANTHER" id="PTHR33990">
    <property type="entry name" value="PROTEIN YJDN-RELATED"/>
    <property type="match status" value="1"/>
</dbReference>